<keyword evidence="2" id="KW-1185">Reference proteome</keyword>
<organism evidence="1 2">
    <name type="scientific">Phialemonium atrogriseum</name>
    <dbReference type="NCBI Taxonomy" id="1093897"/>
    <lineage>
        <taxon>Eukaryota</taxon>
        <taxon>Fungi</taxon>
        <taxon>Dikarya</taxon>
        <taxon>Ascomycota</taxon>
        <taxon>Pezizomycotina</taxon>
        <taxon>Sordariomycetes</taxon>
        <taxon>Sordariomycetidae</taxon>
        <taxon>Cephalothecales</taxon>
        <taxon>Cephalothecaceae</taxon>
        <taxon>Phialemonium</taxon>
    </lineage>
</organism>
<dbReference type="GeneID" id="85316317"/>
<comment type="caution">
    <text evidence="1">The sequence shown here is derived from an EMBL/GenBank/DDBJ whole genome shotgun (WGS) entry which is preliminary data.</text>
</comment>
<proteinExistence type="predicted"/>
<name>A0AAJ0C090_9PEZI</name>
<dbReference type="Proteomes" id="UP001244011">
    <property type="component" value="Unassembled WGS sequence"/>
</dbReference>
<accession>A0AAJ0C090</accession>
<gene>
    <name evidence="1" type="ORF">QBC33DRAFT_83827</name>
</gene>
<evidence type="ECO:0000313" key="1">
    <source>
        <dbReference type="EMBL" id="KAK1766698.1"/>
    </source>
</evidence>
<sequence length="76" mass="8667">MLQYIYINGYPGVGKLTVAKELEKLIPGSKIYHNHLLIDPVAPLVERTSPHTVTQYGLAYAATFWTSLQHLRQRNM</sequence>
<evidence type="ECO:0000313" key="2">
    <source>
        <dbReference type="Proteomes" id="UP001244011"/>
    </source>
</evidence>
<dbReference type="InterPro" id="IPR027417">
    <property type="entry name" value="P-loop_NTPase"/>
</dbReference>
<dbReference type="SUPFAM" id="SSF52540">
    <property type="entry name" value="P-loop containing nucleoside triphosphate hydrolases"/>
    <property type="match status" value="1"/>
</dbReference>
<dbReference type="AlphaFoldDB" id="A0AAJ0C090"/>
<protein>
    <submittedName>
        <fullName evidence="1">Uncharacterized protein</fullName>
    </submittedName>
</protein>
<dbReference type="RefSeq" id="XP_060282911.1">
    <property type="nucleotide sequence ID" value="XM_060433130.1"/>
</dbReference>
<dbReference type="Gene3D" id="3.40.50.300">
    <property type="entry name" value="P-loop containing nucleotide triphosphate hydrolases"/>
    <property type="match status" value="1"/>
</dbReference>
<dbReference type="EMBL" id="MU839010">
    <property type="protein sequence ID" value="KAK1766698.1"/>
    <property type="molecule type" value="Genomic_DNA"/>
</dbReference>
<reference evidence="1" key="1">
    <citation type="submission" date="2023-06" db="EMBL/GenBank/DDBJ databases">
        <title>Genome-scale phylogeny and comparative genomics of the fungal order Sordariales.</title>
        <authorList>
            <consortium name="Lawrence Berkeley National Laboratory"/>
            <person name="Hensen N."/>
            <person name="Bonometti L."/>
            <person name="Westerberg I."/>
            <person name="Brannstrom I.O."/>
            <person name="Guillou S."/>
            <person name="Cros-Aarteil S."/>
            <person name="Calhoun S."/>
            <person name="Haridas S."/>
            <person name="Kuo A."/>
            <person name="Mondo S."/>
            <person name="Pangilinan J."/>
            <person name="Riley R."/>
            <person name="Labutti K."/>
            <person name="Andreopoulos B."/>
            <person name="Lipzen A."/>
            <person name="Chen C."/>
            <person name="Yanf M."/>
            <person name="Daum C."/>
            <person name="Ng V."/>
            <person name="Clum A."/>
            <person name="Steindorff A."/>
            <person name="Ohm R."/>
            <person name="Martin F."/>
            <person name="Silar P."/>
            <person name="Natvig D."/>
            <person name="Lalanne C."/>
            <person name="Gautier V."/>
            <person name="Ament-Velasquez S.L."/>
            <person name="Kruys A."/>
            <person name="Hutchinson M.I."/>
            <person name="Powell A.J."/>
            <person name="Barry K."/>
            <person name="Miller A.N."/>
            <person name="Grigoriev I.V."/>
            <person name="Debuchy R."/>
            <person name="Gladieux P."/>
            <person name="Thoren M.H."/>
            <person name="Johannesson H."/>
        </authorList>
    </citation>
    <scope>NUCLEOTIDE SEQUENCE</scope>
    <source>
        <strain evidence="1">8032-3</strain>
    </source>
</reference>